<dbReference type="PaxDb" id="39947-A0A0P0VIB6"/>
<proteinExistence type="predicted"/>
<organism evidence="1 2">
    <name type="scientific">Oryza sativa subsp. japonica</name>
    <name type="common">Rice</name>
    <dbReference type="NCBI Taxonomy" id="39947"/>
    <lineage>
        <taxon>Eukaryota</taxon>
        <taxon>Viridiplantae</taxon>
        <taxon>Streptophyta</taxon>
        <taxon>Embryophyta</taxon>
        <taxon>Tracheophyta</taxon>
        <taxon>Spermatophyta</taxon>
        <taxon>Magnoliopsida</taxon>
        <taxon>Liliopsida</taxon>
        <taxon>Poales</taxon>
        <taxon>Poaceae</taxon>
        <taxon>BOP clade</taxon>
        <taxon>Oryzoideae</taxon>
        <taxon>Oryzeae</taxon>
        <taxon>Oryzinae</taxon>
        <taxon>Oryza</taxon>
        <taxon>Oryza sativa</taxon>
    </lineage>
</organism>
<dbReference type="InParanoid" id="A0A0P0VIB6"/>
<accession>A0A0P0VIB6</accession>
<dbReference type="EMBL" id="AP014958">
    <property type="protein sequence ID" value="BAS78368.1"/>
    <property type="molecule type" value="Genomic_DNA"/>
</dbReference>
<protein>
    <submittedName>
        <fullName evidence="1">Os02g0319350 protein</fullName>
    </submittedName>
</protein>
<gene>
    <name evidence="1" type="ordered locus">Os02g0319350</name>
    <name evidence="1" type="ORF">OSNPB_020319350</name>
</gene>
<name>A0A0P0VIB6_ORYSJ</name>
<reference evidence="1 2" key="3">
    <citation type="journal article" date="2013" name="Rice">
        <title>Improvement of the Oryza sativa Nipponbare reference genome using next generation sequence and optical map data.</title>
        <authorList>
            <person name="Kawahara Y."/>
            <person name="de la Bastide M."/>
            <person name="Hamilton J.P."/>
            <person name="Kanamori H."/>
            <person name="McCombie W.R."/>
            <person name="Ouyang S."/>
            <person name="Schwartz D.C."/>
            <person name="Tanaka T."/>
            <person name="Wu J."/>
            <person name="Zhou S."/>
            <person name="Childs K.L."/>
            <person name="Davidson R.M."/>
            <person name="Lin H."/>
            <person name="Quesada-Ocampo L."/>
            <person name="Vaillancourt B."/>
            <person name="Sakai H."/>
            <person name="Lee S.S."/>
            <person name="Kim J."/>
            <person name="Numa H."/>
            <person name="Itoh T."/>
            <person name="Buell C.R."/>
            <person name="Matsumoto T."/>
        </authorList>
    </citation>
    <scope>NUCLEOTIDE SEQUENCE [LARGE SCALE GENOMIC DNA]</scope>
    <source>
        <strain evidence="2">cv. Nipponbare</strain>
    </source>
</reference>
<keyword evidence="2" id="KW-1185">Reference proteome</keyword>
<reference evidence="2" key="1">
    <citation type="journal article" date="2005" name="Nature">
        <title>The map-based sequence of the rice genome.</title>
        <authorList>
            <consortium name="International rice genome sequencing project (IRGSP)"/>
            <person name="Matsumoto T."/>
            <person name="Wu J."/>
            <person name="Kanamori H."/>
            <person name="Katayose Y."/>
            <person name="Fujisawa M."/>
            <person name="Namiki N."/>
            <person name="Mizuno H."/>
            <person name="Yamamoto K."/>
            <person name="Antonio B.A."/>
            <person name="Baba T."/>
            <person name="Sakata K."/>
            <person name="Nagamura Y."/>
            <person name="Aoki H."/>
            <person name="Arikawa K."/>
            <person name="Arita K."/>
            <person name="Bito T."/>
            <person name="Chiden Y."/>
            <person name="Fujitsuka N."/>
            <person name="Fukunaka R."/>
            <person name="Hamada M."/>
            <person name="Harada C."/>
            <person name="Hayashi A."/>
            <person name="Hijishita S."/>
            <person name="Honda M."/>
            <person name="Hosokawa S."/>
            <person name="Ichikawa Y."/>
            <person name="Idonuma A."/>
            <person name="Iijima M."/>
            <person name="Ikeda M."/>
            <person name="Ikeno M."/>
            <person name="Ito K."/>
            <person name="Ito S."/>
            <person name="Ito T."/>
            <person name="Ito Y."/>
            <person name="Ito Y."/>
            <person name="Iwabuchi A."/>
            <person name="Kamiya K."/>
            <person name="Karasawa W."/>
            <person name="Kurita K."/>
            <person name="Katagiri S."/>
            <person name="Kikuta A."/>
            <person name="Kobayashi H."/>
            <person name="Kobayashi N."/>
            <person name="Machita K."/>
            <person name="Maehara T."/>
            <person name="Masukawa M."/>
            <person name="Mizubayashi T."/>
            <person name="Mukai Y."/>
            <person name="Nagasaki H."/>
            <person name="Nagata Y."/>
            <person name="Naito S."/>
            <person name="Nakashima M."/>
            <person name="Nakama Y."/>
            <person name="Nakamichi Y."/>
            <person name="Nakamura M."/>
            <person name="Meguro A."/>
            <person name="Negishi M."/>
            <person name="Ohta I."/>
            <person name="Ohta T."/>
            <person name="Okamoto M."/>
            <person name="Ono N."/>
            <person name="Saji S."/>
            <person name="Sakaguchi M."/>
            <person name="Sakai K."/>
            <person name="Shibata M."/>
            <person name="Shimokawa T."/>
            <person name="Song J."/>
            <person name="Takazaki Y."/>
            <person name="Terasawa K."/>
            <person name="Tsugane M."/>
            <person name="Tsuji K."/>
            <person name="Ueda S."/>
            <person name="Waki K."/>
            <person name="Yamagata H."/>
            <person name="Yamamoto M."/>
            <person name="Yamamoto S."/>
            <person name="Yamane H."/>
            <person name="Yoshiki S."/>
            <person name="Yoshihara R."/>
            <person name="Yukawa K."/>
            <person name="Zhong H."/>
            <person name="Yano M."/>
            <person name="Yuan Q."/>
            <person name="Ouyang S."/>
            <person name="Liu J."/>
            <person name="Jones K.M."/>
            <person name="Gansberger K."/>
            <person name="Moffat K."/>
            <person name="Hill J."/>
            <person name="Bera J."/>
            <person name="Fadrosh D."/>
            <person name="Jin S."/>
            <person name="Johri S."/>
            <person name="Kim M."/>
            <person name="Overton L."/>
            <person name="Reardon M."/>
            <person name="Tsitrin T."/>
            <person name="Vuong H."/>
            <person name="Weaver B."/>
            <person name="Ciecko A."/>
            <person name="Tallon L."/>
            <person name="Jackson J."/>
            <person name="Pai G."/>
            <person name="Aken S.V."/>
            <person name="Utterback T."/>
            <person name="Reidmuller S."/>
            <person name="Feldblyum T."/>
            <person name="Hsiao J."/>
            <person name="Zismann V."/>
            <person name="Iobst S."/>
            <person name="de Vazeille A.R."/>
            <person name="Buell C.R."/>
            <person name="Ying K."/>
            <person name="Li Y."/>
            <person name="Lu T."/>
            <person name="Huang Y."/>
            <person name="Zhao Q."/>
            <person name="Feng Q."/>
            <person name="Zhang L."/>
            <person name="Zhu J."/>
            <person name="Weng Q."/>
            <person name="Mu J."/>
            <person name="Lu Y."/>
            <person name="Fan D."/>
            <person name="Liu Y."/>
            <person name="Guan J."/>
            <person name="Zhang Y."/>
            <person name="Yu S."/>
            <person name="Liu X."/>
            <person name="Zhang Y."/>
            <person name="Hong G."/>
            <person name="Han B."/>
            <person name="Choisne N."/>
            <person name="Demange N."/>
            <person name="Orjeda G."/>
            <person name="Samain S."/>
            <person name="Cattolico L."/>
            <person name="Pelletier E."/>
            <person name="Couloux A."/>
            <person name="Segurens B."/>
            <person name="Wincker P."/>
            <person name="D'Hont A."/>
            <person name="Scarpelli C."/>
            <person name="Weissenbach J."/>
            <person name="Salanoubat M."/>
            <person name="Quetier F."/>
            <person name="Yu Y."/>
            <person name="Kim H.R."/>
            <person name="Rambo T."/>
            <person name="Currie J."/>
            <person name="Collura K."/>
            <person name="Luo M."/>
            <person name="Yang T."/>
            <person name="Ammiraju J.S.S."/>
            <person name="Engler F."/>
            <person name="Soderlund C."/>
            <person name="Wing R.A."/>
            <person name="Palmer L.E."/>
            <person name="de la Bastide M."/>
            <person name="Spiegel L."/>
            <person name="Nascimento L."/>
            <person name="Zutavern T."/>
            <person name="O'Shaughnessy A."/>
            <person name="Dike S."/>
            <person name="Dedhia N."/>
            <person name="Preston R."/>
            <person name="Balija V."/>
            <person name="McCombie W.R."/>
            <person name="Chow T."/>
            <person name="Chen H."/>
            <person name="Chung M."/>
            <person name="Chen C."/>
            <person name="Shaw J."/>
            <person name="Wu H."/>
            <person name="Hsiao K."/>
            <person name="Chao Y."/>
            <person name="Chu M."/>
            <person name="Cheng C."/>
            <person name="Hour A."/>
            <person name="Lee P."/>
            <person name="Lin S."/>
            <person name="Lin Y."/>
            <person name="Liou J."/>
            <person name="Liu S."/>
            <person name="Hsing Y."/>
            <person name="Raghuvanshi S."/>
            <person name="Mohanty A."/>
            <person name="Bharti A.K."/>
            <person name="Gaur A."/>
            <person name="Gupta V."/>
            <person name="Kumar D."/>
            <person name="Ravi V."/>
            <person name="Vij S."/>
            <person name="Kapur A."/>
            <person name="Khurana P."/>
            <person name="Khurana P."/>
            <person name="Khurana J.P."/>
            <person name="Tyagi A.K."/>
            <person name="Gaikwad K."/>
            <person name="Singh A."/>
            <person name="Dalal V."/>
            <person name="Srivastava S."/>
            <person name="Dixit A."/>
            <person name="Pal A.K."/>
            <person name="Ghazi I.A."/>
            <person name="Yadav M."/>
            <person name="Pandit A."/>
            <person name="Bhargava A."/>
            <person name="Sureshbabu K."/>
            <person name="Batra K."/>
            <person name="Sharma T.R."/>
            <person name="Mohapatra T."/>
            <person name="Singh N.K."/>
            <person name="Messing J."/>
            <person name="Nelson A.B."/>
            <person name="Fuks G."/>
            <person name="Kavchok S."/>
            <person name="Keizer G."/>
            <person name="Linton E."/>
            <person name="Llaca V."/>
            <person name="Song R."/>
            <person name="Tanyolac B."/>
            <person name="Young S."/>
            <person name="Ho-Il K."/>
            <person name="Hahn J.H."/>
            <person name="Sangsakoo G."/>
            <person name="Vanavichit A."/>
            <person name="de Mattos Luiz.A.T."/>
            <person name="Zimmer P.D."/>
            <person name="Malone G."/>
            <person name="Dellagostin O."/>
            <person name="de Oliveira A.C."/>
            <person name="Bevan M."/>
            <person name="Bancroft I."/>
            <person name="Minx P."/>
            <person name="Cordum H."/>
            <person name="Wilson R."/>
            <person name="Cheng Z."/>
            <person name="Jin W."/>
            <person name="Jiang J."/>
            <person name="Leong S.A."/>
            <person name="Iwama H."/>
            <person name="Gojobori T."/>
            <person name="Itoh T."/>
            <person name="Niimura Y."/>
            <person name="Fujii Y."/>
            <person name="Habara T."/>
            <person name="Sakai H."/>
            <person name="Sato Y."/>
            <person name="Wilson G."/>
            <person name="Kumar K."/>
            <person name="McCouch S."/>
            <person name="Juretic N."/>
            <person name="Hoen D."/>
            <person name="Wright S."/>
            <person name="Bruskiewich R."/>
            <person name="Bureau T."/>
            <person name="Miyao A."/>
            <person name="Hirochika H."/>
            <person name="Nishikawa T."/>
            <person name="Kadowaki K."/>
            <person name="Sugiura M."/>
            <person name="Burr B."/>
            <person name="Sasaki T."/>
        </authorList>
    </citation>
    <scope>NUCLEOTIDE SEQUENCE [LARGE SCALE GENOMIC DNA]</scope>
    <source>
        <strain evidence="2">cv. Nipponbare</strain>
    </source>
</reference>
<reference evidence="1 2" key="2">
    <citation type="journal article" date="2013" name="Plant Cell Physiol.">
        <title>Rice Annotation Project Database (RAP-DB): an integrative and interactive database for rice genomics.</title>
        <authorList>
            <person name="Sakai H."/>
            <person name="Lee S.S."/>
            <person name="Tanaka T."/>
            <person name="Numa H."/>
            <person name="Kim J."/>
            <person name="Kawahara Y."/>
            <person name="Wakimoto H."/>
            <person name="Yang C.C."/>
            <person name="Iwamoto M."/>
            <person name="Abe T."/>
            <person name="Yamada Y."/>
            <person name="Muto A."/>
            <person name="Inokuchi H."/>
            <person name="Ikemura T."/>
            <person name="Matsumoto T."/>
            <person name="Sasaki T."/>
            <person name="Itoh T."/>
        </authorList>
    </citation>
    <scope>NUCLEOTIDE SEQUENCE [LARGE SCALE GENOMIC DNA]</scope>
    <source>
        <strain evidence="2">cv. Nipponbare</strain>
    </source>
</reference>
<sequence>MGVGSSNENEVPGLMIRSSPLHLSFPGAAVSSLFSRRGAIASTPARLPPQRGRRGRRRIEAAAGAAAFSPPPSHRGRCACRHLEPAIG</sequence>
<dbReference type="Proteomes" id="UP000059680">
    <property type="component" value="Chromosome 2"/>
</dbReference>
<dbReference type="AlphaFoldDB" id="A0A0P0VIB6"/>
<evidence type="ECO:0000313" key="2">
    <source>
        <dbReference type="Proteomes" id="UP000059680"/>
    </source>
</evidence>
<evidence type="ECO:0000313" key="1">
    <source>
        <dbReference type="EMBL" id="BAS78368.1"/>
    </source>
</evidence>